<dbReference type="SUPFAM" id="SSF46785">
    <property type="entry name" value="Winged helix' DNA-binding domain"/>
    <property type="match status" value="1"/>
</dbReference>
<keyword evidence="4" id="KW-0804">Transcription</keyword>
<comment type="caution">
    <text evidence="9">The sequence shown here is derived from an EMBL/GenBank/DDBJ whole genome shotgun (WGS) entry which is preliminary data.</text>
</comment>
<gene>
    <name evidence="9" type="primary">SKN7_3</name>
    <name evidence="9" type="ORF">BGZ65_010045</name>
</gene>
<evidence type="ECO:0000256" key="5">
    <source>
        <dbReference type="ARBA" id="ARBA00023242"/>
    </source>
</evidence>
<evidence type="ECO:0000256" key="7">
    <source>
        <dbReference type="SAM" id="MobiDB-lite"/>
    </source>
</evidence>
<feature type="compositionally biased region" description="Polar residues" evidence="7">
    <location>
        <begin position="152"/>
        <end position="166"/>
    </location>
</feature>
<evidence type="ECO:0000256" key="3">
    <source>
        <dbReference type="ARBA" id="ARBA00023125"/>
    </source>
</evidence>
<protein>
    <submittedName>
        <fullName evidence="9">Kinase-regulated stress-responsive transcription factor skn7</fullName>
    </submittedName>
</protein>
<dbReference type="Pfam" id="PF00447">
    <property type="entry name" value="HSF_DNA-bind"/>
    <property type="match status" value="1"/>
</dbReference>
<evidence type="ECO:0000259" key="8">
    <source>
        <dbReference type="PROSITE" id="PS00434"/>
    </source>
</evidence>
<feature type="domain" description="HSF-type DNA-binding" evidence="8">
    <location>
        <begin position="70"/>
        <end position="94"/>
    </location>
</feature>
<evidence type="ECO:0000256" key="6">
    <source>
        <dbReference type="RuleBase" id="RU004020"/>
    </source>
</evidence>
<dbReference type="PANTHER" id="PTHR10015:SF361">
    <property type="entry name" value="TRANSCRIPTION FACTOR SKN7"/>
    <property type="match status" value="1"/>
</dbReference>
<evidence type="ECO:0000256" key="1">
    <source>
        <dbReference type="ARBA" id="ARBA00004123"/>
    </source>
</evidence>
<dbReference type="OrthoDB" id="60033at2759"/>
<evidence type="ECO:0000256" key="2">
    <source>
        <dbReference type="ARBA" id="ARBA00023015"/>
    </source>
</evidence>
<dbReference type="Proteomes" id="UP000749646">
    <property type="component" value="Unassembled WGS sequence"/>
</dbReference>
<keyword evidence="5" id="KW-0539">Nucleus</keyword>
<reference evidence="9" key="1">
    <citation type="journal article" date="2020" name="Fungal Divers.">
        <title>Resolving the Mortierellaceae phylogeny through synthesis of multi-gene phylogenetics and phylogenomics.</title>
        <authorList>
            <person name="Vandepol N."/>
            <person name="Liber J."/>
            <person name="Desiro A."/>
            <person name="Na H."/>
            <person name="Kennedy M."/>
            <person name="Barry K."/>
            <person name="Grigoriev I.V."/>
            <person name="Miller A.N."/>
            <person name="O'Donnell K."/>
            <person name="Stajich J.E."/>
            <person name="Bonito G."/>
        </authorList>
    </citation>
    <scope>NUCLEOTIDE SEQUENCE</scope>
    <source>
        <strain evidence="9">MES-2147</strain>
    </source>
</reference>
<dbReference type="InterPro" id="IPR000232">
    <property type="entry name" value="HSF_DNA-bd"/>
</dbReference>
<dbReference type="GO" id="GO:0043565">
    <property type="term" value="F:sequence-specific DNA binding"/>
    <property type="evidence" value="ECO:0007669"/>
    <property type="project" value="InterPro"/>
</dbReference>
<sequence length="246" mass="28038">MTAIVNNTVPVEEPMQDVGVAPTSGNGVPDFVKKLYRMLEEKEHDPIVSWGKSGETFVVKEPNEFAKIILPKHFKHNNFASFVRQLNKYDFHKIKTTEDAAKPYGDQACCVFFYRIDFTGAWEFQHPKFQVDKRDLLEKIKRKTPSNKKLVPTQTSSTTPEHQSAMSEEHQAQMDLLLKAQTKMQADLIHCEAKIRTQEQLIQRLLGILGYSCSDDGTLIKVESTTDFMDNITKAQLQSRSQTTSP</sequence>
<comment type="subcellular location">
    <subcellularLocation>
        <location evidence="1">Nucleus</location>
    </subcellularLocation>
</comment>
<dbReference type="EMBL" id="JAAAHW010001600">
    <property type="protein sequence ID" value="KAF9994329.1"/>
    <property type="molecule type" value="Genomic_DNA"/>
</dbReference>
<feature type="non-terminal residue" evidence="9">
    <location>
        <position position="1"/>
    </location>
</feature>
<name>A0A9P6SRS9_9FUNG</name>
<dbReference type="AlphaFoldDB" id="A0A9P6SRS9"/>
<comment type="similarity">
    <text evidence="6">Belongs to the HSF family.</text>
</comment>
<dbReference type="GO" id="GO:0003700">
    <property type="term" value="F:DNA-binding transcription factor activity"/>
    <property type="evidence" value="ECO:0007669"/>
    <property type="project" value="InterPro"/>
</dbReference>
<dbReference type="GO" id="GO:0016301">
    <property type="term" value="F:kinase activity"/>
    <property type="evidence" value="ECO:0007669"/>
    <property type="project" value="UniProtKB-KW"/>
</dbReference>
<dbReference type="Gene3D" id="1.10.10.10">
    <property type="entry name" value="Winged helix-like DNA-binding domain superfamily/Winged helix DNA-binding domain"/>
    <property type="match status" value="1"/>
</dbReference>
<keyword evidence="3" id="KW-0238">DNA-binding</keyword>
<keyword evidence="2" id="KW-0805">Transcription regulation</keyword>
<accession>A0A9P6SRS9</accession>
<keyword evidence="10" id="KW-1185">Reference proteome</keyword>
<dbReference type="GO" id="GO:0005634">
    <property type="term" value="C:nucleus"/>
    <property type="evidence" value="ECO:0007669"/>
    <property type="project" value="UniProtKB-SubCell"/>
</dbReference>
<dbReference type="PROSITE" id="PS00434">
    <property type="entry name" value="HSF_DOMAIN"/>
    <property type="match status" value="1"/>
</dbReference>
<dbReference type="PANTHER" id="PTHR10015">
    <property type="entry name" value="HEAT SHOCK TRANSCRIPTION FACTOR"/>
    <property type="match status" value="1"/>
</dbReference>
<dbReference type="InterPro" id="IPR036390">
    <property type="entry name" value="WH_DNA-bd_sf"/>
</dbReference>
<dbReference type="PRINTS" id="PR00056">
    <property type="entry name" value="HSFDOMAIN"/>
</dbReference>
<dbReference type="SMART" id="SM00415">
    <property type="entry name" value="HSF"/>
    <property type="match status" value="1"/>
</dbReference>
<organism evidence="9 10">
    <name type="scientific">Modicella reniformis</name>
    <dbReference type="NCBI Taxonomy" id="1440133"/>
    <lineage>
        <taxon>Eukaryota</taxon>
        <taxon>Fungi</taxon>
        <taxon>Fungi incertae sedis</taxon>
        <taxon>Mucoromycota</taxon>
        <taxon>Mortierellomycotina</taxon>
        <taxon>Mortierellomycetes</taxon>
        <taxon>Mortierellales</taxon>
        <taxon>Mortierellaceae</taxon>
        <taxon>Modicella</taxon>
    </lineage>
</organism>
<evidence type="ECO:0000256" key="4">
    <source>
        <dbReference type="ARBA" id="ARBA00023163"/>
    </source>
</evidence>
<proteinExistence type="inferred from homology"/>
<dbReference type="InterPro" id="IPR036388">
    <property type="entry name" value="WH-like_DNA-bd_sf"/>
</dbReference>
<evidence type="ECO:0000313" key="9">
    <source>
        <dbReference type="EMBL" id="KAF9994329.1"/>
    </source>
</evidence>
<keyword evidence="9" id="KW-0808">Transferase</keyword>
<keyword evidence="9" id="KW-0418">Kinase</keyword>
<evidence type="ECO:0000313" key="10">
    <source>
        <dbReference type="Proteomes" id="UP000749646"/>
    </source>
</evidence>
<dbReference type="FunFam" id="1.10.10.10:FF:000027">
    <property type="entry name" value="Heat shock transcription factor 1"/>
    <property type="match status" value="1"/>
</dbReference>
<feature type="region of interest" description="Disordered" evidence="7">
    <location>
        <begin position="142"/>
        <end position="169"/>
    </location>
</feature>